<evidence type="ECO:0000259" key="10">
    <source>
        <dbReference type="Pfam" id="PF12320"/>
    </source>
</evidence>
<dbReference type="KEGG" id="alt:ambt_14255"/>
<feature type="compositionally biased region" description="Low complexity" evidence="8">
    <location>
        <begin position="434"/>
        <end position="449"/>
    </location>
</feature>
<keyword evidence="7" id="KW-0233">DNA recombination</keyword>
<dbReference type="InterPro" id="IPR004593">
    <property type="entry name" value="SbcD"/>
</dbReference>
<feature type="domain" description="Calcineurin-like phosphoesterase" evidence="9">
    <location>
        <begin position="1"/>
        <end position="232"/>
    </location>
</feature>
<dbReference type="PANTHER" id="PTHR30337:SF0">
    <property type="entry name" value="NUCLEASE SBCCD SUBUNIT D"/>
    <property type="match status" value="1"/>
</dbReference>
<evidence type="ECO:0000313" key="11">
    <source>
        <dbReference type="EMBL" id="AEF04365.1"/>
    </source>
</evidence>
<keyword evidence="7" id="KW-0255">Endonuclease</keyword>
<dbReference type="AlphaFoldDB" id="F5ZEH4"/>
<dbReference type="Gene3D" id="3.60.21.10">
    <property type="match status" value="1"/>
</dbReference>
<keyword evidence="12" id="KW-1185">Reference proteome</keyword>
<dbReference type="Gene3D" id="3.30.160.720">
    <property type="match status" value="1"/>
</dbReference>
<comment type="subunit">
    <text evidence="2 7">Heterodimer of SbcC and SbcD.</text>
</comment>
<dbReference type="SUPFAM" id="SSF56300">
    <property type="entry name" value="Metallo-dependent phosphatases"/>
    <property type="match status" value="1"/>
</dbReference>
<keyword evidence="4 7" id="KW-0540">Nuclease</keyword>
<dbReference type="OrthoDB" id="9773856at2"/>
<comment type="similarity">
    <text evidence="1 7">Belongs to the SbcD family.</text>
</comment>
<name>F5ZEH4_ALTNA</name>
<dbReference type="GO" id="GO:0006260">
    <property type="term" value="P:DNA replication"/>
    <property type="evidence" value="ECO:0007669"/>
    <property type="project" value="UniProtKB-KW"/>
</dbReference>
<evidence type="ECO:0000256" key="4">
    <source>
        <dbReference type="ARBA" id="ARBA00022722"/>
    </source>
</evidence>
<dbReference type="GO" id="GO:0006310">
    <property type="term" value="P:DNA recombination"/>
    <property type="evidence" value="ECO:0007669"/>
    <property type="project" value="UniProtKB-KW"/>
</dbReference>
<dbReference type="PANTHER" id="PTHR30337">
    <property type="entry name" value="COMPONENT OF ATP-DEPENDENT DSDNA EXONUCLEASE"/>
    <property type="match status" value="1"/>
</dbReference>
<dbReference type="Pfam" id="PF00149">
    <property type="entry name" value="Metallophos"/>
    <property type="match status" value="1"/>
</dbReference>
<evidence type="ECO:0000256" key="8">
    <source>
        <dbReference type="SAM" id="MobiDB-lite"/>
    </source>
</evidence>
<protein>
    <recommendedName>
        <fullName evidence="3 7">Nuclease SbcCD subunit D</fullName>
    </recommendedName>
</protein>
<keyword evidence="7" id="KW-0235">DNA replication</keyword>
<reference evidence="11 12" key="1">
    <citation type="journal article" date="2011" name="J. Bacteriol.">
        <title>Complete genome sequence of the polycyclic aromatic hydrocarbon-degrading bacterium Alteromonas sp. strain SN2.</title>
        <authorList>
            <person name="Jin H.M."/>
            <person name="Jeong H."/>
            <person name="Moon E.J."/>
            <person name="Math R.K."/>
            <person name="Lee K."/>
            <person name="Kim H.J."/>
            <person name="Jeon C.O."/>
            <person name="Oh T.K."/>
            <person name="Kim J.F."/>
        </authorList>
    </citation>
    <scope>NUCLEOTIDE SEQUENCE [LARGE SCALE GENOMIC DNA]</scope>
    <source>
        <strain evidence="12">JCM 17741 / KACC 18427 / KCTC 11700BP / SN2</strain>
    </source>
</reference>
<gene>
    <name evidence="7" type="primary">sbcD</name>
    <name evidence="11" type="ordered locus">ambt_14255</name>
</gene>
<dbReference type="InterPro" id="IPR026843">
    <property type="entry name" value="SbcD_C"/>
</dbReference>
<dbReference type="NCBIfam" id="NF008206">
    <property type="entry name" value="PRK10966.1"/>
    <property type="match status" value="1"/>
</dbReference>
<evidence type="ECO:0000313" key="12">
    <source>
        <dbReference type="Proteomes" id="UP000000683"/>
    </source>
</evidence>
<dbReference type="InterPro" id="IPR050535">
    <property type="entry name" value="DNA_Repair-Maintenance_Comp"/>
</dbReference>
<dbReference type="InterPro" id="IPR004843">
    <property type="entry name" value="Calcineurin-like_PHP"/>
</dbReference>
<dbReference type="InterPro" id="IPR041796">
    <property type="entry name" value="Mre11_N"/>
</dbReference>
<feature type="domain" description="Nuclease SbcCD subunit D C-terminal" evidence="10">
    <location>
        <begin position="281"/>
        <end position="380"/>
    </location>
</feature>
<dbReference type="GO" id="GO:0004519">
    <property type="term" value="F:endonuclease activity"/>
    <property type="evidence" value="ECO:0007669"/>
    <property type="project" value="UniProtKB-KW"/>
</dbReference>
<keyword evidence="5 7" id="KW-0378">Hydrolase</keyword>
<dbReference type="InterPro" id="IPR029052">
    <property type="entry name" value="Metallo-depent_PP-like"/>
</dbReference>
<dbReference type="GO" id="GO:0008408">
    <property type="term" value="F:3'-5' exonuclease activity"/>
    <property type="evidence" value="ECO:0007669"/>
    <property type="project" value="InterPro"/>
</dbReference>
<proteinExistence type="inferred from homology"/>
<evidence type="ECO:0000256" key="1">
    <source>
        <dbReference type="ARBA" id="ARBA00010555"/>
    </source>
</evidence>
<comment type="function">
    <text evidence="7">SbcCD cleaves DNA hairpin structures. These structures can inhibit DNA replication and are intermediates in certain DNA recombination reactions. The complex acts as a 3'-&gt;5' double strand exonuclease that can open hairpins. It also has a 5' single-strand endonuclease activity.</text>
</comment>
<evidence type="ECO:0000259" key="9">
    <source>
        <dbReference type="Pfam" id="PF00149"/>
    </source>
</evidence>
<evidence type="ECO:0000256" key="2">
    <source>
        <dbReference type="ARBA" id="ARBA00011322"/>
    </source>
</evidence>
<dbReference type="RefSeq" id="WP_013785292.1">
    <property type="nucleotide sequence ID" value="NC_015554.1"/>
</dbReference>
<dbReference type="Proteomes" id="UP000000683">
    <property type="component" value="Chromosome"/>
</dbReference>
<evidence type="ECO:0000256" key="7">
    <source>
        <dbReference type="RuleBase" id="RU363069"/>
    </source>
</evidence>
<evidence type="ECO:0000256" key="5">
    <source>
        <dbReference type="ARBA" id="ARBA00022801"/>
    </source>
</evidence>
<dbReference type="CDD" id="cd00840">
    <property type="entry name" value="MPP_Mre11_N"/>
    <property type="match status" value="1"/>
</dbReference>
<dbReference type="NCBIfam" id="TIGR00619">
    <property type="entry name" value="sbcd"/>
    <property type="match status" value="1"/>
</dbReference>
<dbReference type="EMBL" id="CP002339">
    <property type="protein sequence ID" value="AEF04365.1"/>
    <property type="molecule type" value="Genomic_DNA"/>
</dbReference>
<organism evidence="11 12">
    <name type="scientific">Alteromonas naphthalenivorans</name>
    <dbReference type="NCBI Taxonomy" id="715451"/>
    <lineage>
        <taxon>Bacteria</taxon>
        <taxon>Pseudomonadati</taxon>
        <taxon>Pseudomonadota</taxon>
        <taxon>Gammaproteobacteria</taxon>
        <taxon>Alteromonadales</taxon>
        <taxon>Alteromonadaceae</taxon>
        <taxon>Alteromonas/Salinimonas group</taxon>
        <taxon>Alteromonas</taxon>
    </lineage>
</organism>
<dbReference type="Pfam" id="PF12320">
    <property type="entry name" value="SbcD_C"/>
    <property type="match status" value="1"/>
</dbReference>
<dbReference type="eggNOG" id="COG0420">
    <property type="taxonomic scope" value="Bacteria"/>
</dbReference>
<sequence>MKVLHTSDWHLGQSFFTKSRKNEHEQFFKWLLEVVEQESIDAVVVAGDIFDTGTPPSYARELYHQLVGNFQGMGCTLVVLAGNHDSVSVLNESRELLSYLNCHVIASTYGNAESQVLPLRTRDGDIGAILCAVPFIRARDVLKSEAGKSAIEKRQALGEAIKQHYANLYQIALDKRKELHVEVPIIATGHLTALGVSQSESVRDIYIGTLEGFSADGFPPADYIALGHIHRPQKVAGCDHIRYSGSPIPLSFDELKSQKQVLIATFENKSLVQVESKPIPRFQPMAVLRGNLEDIELALQQNEAVKSASTEHPAWLCIEVETQDYLTDLQQRIQALIDDKPAEILQLKRMRKQRASVISAEENVNLSELSVHEVFDARLSLEAFESDEDQQRKQRVQTLFEQVVDDVQLSHEGTEAADGANATDVNSAIDEKQNNAPVNNAPVNKAPVNTSPASEGNL</sequence>
<evidence type="ECO:0000256" key="6">
    <source>
        <dbReference type="ARBA" id="ARBA00022839"/>
    </source>
</evidence>
<keyword evidence="6 7" id="KW-0269">Exonuclease</keyword>
<evidence type="ECO:0000256" key="3">
    <source>
        <dbReference type="ARBA" id="ARBA00013365"/>
    </source>
</evidence>
<dbReference type="HOGENOM" id="CLU_038045_2_0_6"/>
<feature type="region of interest" description="Disordered" evidence="8">
    <location>
        <begin position="413"/>
        <end position="458"/>
    </location>
</feature>
<accession>F5ZEH4</accession>